<evidence type="ECO:0000256" key="1">
    <source>
        <dbReference type="ARBA" id="ARBA00008324"/>
    </source>
</evidence>
<dbReference type="GO" id="GO:0061522">
    <property type="term" value="F:1,4-dihydroxy-2-naphthoyl-CoA thioesterase activity"/>
    <property type="evidence" value="ECO:0007669"/>
    <property type="project" value="TreeGrafter"/>
</dbReference>
<keyword evidence="5" id="KW-1185">Reference proteome</keyword>
<dbReference type="SUPFAM" id="SSF54637">
    <property type="entry name" value="Thioesterase/thiol ester dehydrase-isomerase"/>
    <property type="match status" value="1"/>
</dbReference>
<dbReference type="eggNOG" id="COG2050">
    <property type="taxonomic scope" value="Bacteria"/>
</dbReference>
<keyword evidence="2" id="KW-0378">Hydrolase</keyword>
<dbReference type="PANTHER" id="PTHR43240:SF5">
    <property type="entry name" value="1,4-DIHYDROXY-2-NAPHTHOYL-COA THIOESTERASE 1"/>
    <property type="match status" value="1"/>
</dbReference>
<dbReference type="InterPro" id="IPR006683">
    <property type="entry name" value="Thioestr_dom"/>
</dbReference>
<evidence type="ECO:0000313" key="5">
    <source>
        <dbReference type="Proteomes" id="UP000029392"/>
    </source>
</evidence>
<dbReference type="AlphaFoldDB" id="A0A091BLV0"/>
<accession>A0A091BLV0</accession>
<dbReference type="CDD" id="cd03443">
    <property type="entry name" value="PaaI_thioesterase"/>
    <property type="match status" value="1"/>
</dbReference>
<gene>
    <name evidence="4" type="ORF">N790_14070</name>
</gene>
<dbReference type="STRING" id="1384054.N790_14070"/>
<dbReference type="InterPro" id="IPR003736">
    <property type="entry name" value="PAAI_dom"/>
</dbReference>
<sequence>MADPFKHRPGLEQLNAMLSGTAPGTLGIRIIEQGPDFLRATMPVDERTRQPFGLLHGGASVLLAETLASFGGYLCLDPASGQQTAGLEINANHLRAVTEGVVTGTARPIHLGRTTQVWEIRIEDERGRLVCISRMTGAVVGR</sequence>
<comment type="caution">
    <text evidence="4">The sequence shown here is derived from an EMBL/GenBank/DDBJ whole genome shotgun (WGS) entry which is preliminary data.</text>
</comment>
<dbReference type="Gene3D" id="3.10.129.10">
    <property type="entry name" value="Hotdog Thioesterase"/>
    <property type="match status" value="1"/>
</dbReference>
<evidence type="ECO:0000313" key="4">
    <source>
        <dbReference type="EMBL" id="KFN51789.1"/>
    </source>
</evidence>
<dbReference type="InterPro" id="IPR029069">
    <property type="entry name" value="HotDog_dom_sf"/>
</dbReference>
<dbReference type="NCBIfam" id="TIGR00369">
    <property type="entry name" value="unchar_dom_1"/>
    <property type="match status" value="1"/>
</dbReference>
<dbReference type="GO" id="GO:0005829">
    <property type="term" value="C:cytosol"/>
    <property type="evidence" value="ECO:0007669"/>
    <property type="project" value="TreeGrafter"/>
</dbReference>
<dbReference type="PATRIC" id="fig|1384054.3.peg.550"/>
<evidence type="ECO:0000259" key="3">
    <source>
        <dbReference type="Pfam" id="PF03061"/>
    </source>
</evidence>
<feature type="domain" description="Thioesterase" evidence="3">
    <location>
        <begin position="52"/>
        <end position="131"/>
    </location>
</feature>
<proteinExistence type="inferred from homology"/>
<name>A0A091BLV0_9GAMM</name>
<comment type="similarity">
    <text evidence="1">Belongs to the thioesterase PaaI family.</text>
</comment>
<evidence type="ECO:0000256" key="2">
    <source>
        <dbReference type="ARBA" id="ARBA00022801"/>
    </source>
</evidence>
<dbReference type="RefSeq" id="WP_043800504.1">
    <property type="nucleotide sequence ID" value="NZ_AVCH01000037.1"/>
</dbReference>
<reference evidence="4 5" key="1">
    <citation type="submission" date="2013-09" db="EMBL/GenBank/DDBJ databases">
        <title>Genome sequencing of Arenimonas malthae.</title>
        <authorList>
            <person name="Chen F."/>
            <person name="Wang G."/>
        </authorList>
    </citation>
    <scope>NUCLEOTIDE SEQUENCE [LARGE SCALE GENOMIC DNA]</scope>
    <source>
        <strain evidence="4 5">CC-JY-1</strain>
    </source>
</reference>
<organism evidence="4 5">
    <name type="scientific">Arenimonas malthae CC-JY-1</name>
    <dbReference type="NCBI Taxonomy" id="1384054"/>
    <lineage>
        <taxon>Bacteria</taxon>
        <taxon>Pseudomonadati</taxon>
        <taxon>Pseudomonadota</taxon>
        <taxon>Gammaproteobacteria</taxon>
        <taxon>Lysobacterales</taxon>
        <taxon>Lysobacteraceae</taxon>
        <taxon>Arenimonas</taxon>
    </lineage>
</organism>
<dbReference type="PANTHER" id="PTHR43240">
    <property type="entry name" value="1,4-DIHYDROXY-2-NAPHTHOYL-COA THIOESTERASE 1"/>
    <property type="match status" value="1"/>
</dbReference>
<protein>
    <recommendedName>
        <fullName evidence="3">Thioesterase domain-containing protein</fullName>
    </recommendedName>
</protein>
<dbReference type="OrthoDB" id="9798208at2"/>
<dbReference type="Pfam" id="PF03061">
    <property type="entry name" value="4HBT"/>
    <property type="match status" value="1"/>
</dbReference>
<dbReference type="EMBL" id="AVCH01000037">
    <property type="protein sequence ID" value="KFN51789.1"/>
    <property type="molecule type" value="Genomic_DNA"/>
</dbReference>
<dbReference type="Proteomes" id="UP000029392">
    <property type="component" value="Unassembled WGS sequence"/>
</dbReference>